<dbReference type="AlphaFoldDB" id="A0A699K3C3"/>
<name>A0A699K3C3_TANCI</name>
<evidence type="ECO:0000313" key="1">
    <source>
        <dbReference type="EMBL" id="GFA70410.1"/>
    </source>
</evidence>
<feature type="non-terminal residue" evidence="1">
    <location>
        <position position="1"/>
    </location>
</feature>
<proteinExistence type="predicted"/>
<dbReference type="EMBL" id="BKCJ010472077">
    <property type="protein sequence ID" value="GFA70410.1"/>
    <property type="molecule type" value="Genomic_DNA"/>
</dbReference>
<accession>A0A699K3C3</accession>
<comment type="caution">
    <text evidence="1">The sequence shown here is derived from an EMBL/GenBank/DDBJ whole genome shotgun (WGS) entry which is preliminary data.</text>
</comment>
<organism evidence="1">
    <name type="scientific">Tanacetum cinerariifolium</name>
    <name type="common">Dalmatian daisy</name>
    <name type="synonym">Chrysanthemum cinerariifolium</name>
    <dbReference type="NCBI Taxonomy" id="118510"/>
    <lineage>
        <taxon>Eukaryota</taxon>
        <taxon>Viridiplantae</taxon>
        <taxon>Streptophyta</taxon>
        <taxon>Embryophyta</taxon>
        <taxon>Tracheophyta</taxon>
        <taxon>Spermatophyta</taxon>
        <taxon>Magnoliopsida</taxon>
        <taxon>eudicotyledons</taxon>
        <taxon>Gunneridae</taxon>
        <taxon>Pentapetalae</taxon>
        <taxon>asterids</taxon>
        <taxon>campanulids</taxon>
        <taxon>Asterales</taxon>
        <taxon>Asteraceae</taxon>
        <taxon>Asteroideae</taxon>
        <taxon>Anthemideae</taxon>
        <taxon>Anthemidinae</taxon>
        <taxon>Tanacetum</taxon>
    </lineage>
</organism>
<gene>
    <name evidence="1" type="ORF">Tci_642382</name>
</gene>
<sequence>IEFIKSRHGYILPYGMLLTRLFRHVMAEYPRIQSDQYILVDRVMLSLGAQRRRKLRKDIGVKCARHSTSSSFAFNHDSFSRQVDDDETRGDGWTSAIA</sequence>
<reference evidence="1" key="1">
    <citation type="journal article" date="2019" name="Sci. Rep.">
        <title>Draft genome of Tanacetum cinerariifolium, the natural source of mosquito coil.</title>
        <authorList>
            <person name="Yamashiro T."/>
            <person name="Shiraishi A."/>
            <person name="Satake H."/>
            <person name="Nakayama K."/>
        </authorList>
    </citation>
    <scope>NUCLEOTIDE SEQUENCE</scope>
</reference>
<protein>
    <submittedName>
        <fullName evidence="1">Uncharacterized protein</fullName>
    </submittedName>
</protein>